<evidence type="ECO:0000313" key="2">
    <source>
        <dbReference type="EMBL" id="NLP63287.1"/>
    </source>
</evidence>
<feature type="compositionally biased region" description="Gly residues" evidence="1">
    <location>
        <begin position="201"/>
        <end position="227"/>
    </location>
</feature>
<reference evidence="2" key="1">
    <citation type="journal article" date="2015" name="Genome Announc.">
        <title>Draft Genome Sequence of the Polyhydroxyalkanoate-Producing Bacterium Burkholderia sacchari LMG 19450 Isolated from Brazilian Sugarcane Plantation Soil.</title>
        <authorList>
            <person name="Alexandrino P.M."/>
            <person name="Mendonca T.T."/>
            <person name="Guaman Bautista L.P."/>
            <person name="Cherix J."/>
            <person name="Lozano-Sakalauskas G.C."/>
            <person name="Fujita A."/>
            <person name="Ramos Filho E."/>
            <person name="Long P."/>
            <person name="Padilla G."/>
            <person name="Taciro M.K."/>
            <person name="Gomez J.G."/>
            <person name="Silva L.F."/>
        </authorList>
    </citation>
    <scope>NUCLEOTIDE SEQUENCE</scope>
    <source>
        <strain evidence="2">LMG 19450</strain>
    </source>
</reference>
<accession>A0A8T6ZDK1</accession>
<keyword evidence="3" id="KW-1185">Reference proteome</keyword>
<organism evidence="2 3">
    <name type="scientific">Paraburkholderia sacchari</name>
    <dbReference type="NCBI Taxonomy" id="159450"/>
    <lineage>
        <taxon>Bacteria</taxon>
        <taxon>Pseudomonadati</taxon>
        <taxon>Pseudomonadota</taxon>
        <taxon>Betaproteobacteria</taxon>
        <taxon>Burkholderiales</taxon>
        <taxon>Burkholderiaceae</taxon>
        <taxon>Paraburkholderia</taxon>
    </lineage>
</organism>
<gene>
    <name evidence="2" type="ORF">NH14_019350</name>
</gene>
<comment type="caution">
    <text evidence="2">The sequence shown here is derived from an EMBL/GenBank/DDBJ whole genome shotgun (WGS) entry which is preliminary data.</text>
</comment>
<dbReference type="RefSeq" id="WP_152617102.1">
    <property type="nucleotide sequence ID" value="NZ_CADFGF010000005.1"/>
</dbReference>
<protein>
    <submittedName>
        <fullName evidence="2">Uncharacterized protein</fullName>
    </submittedName>
</protein>
<name>A0A8T6ZDK1_9BURK</name>
<reference evidence="2" key="2">
    <citation type="submission" date="2020-04" db="EMBL/GenBank/DDBJ databases">
        <authorList>
            <person name="Alexandrino P."/>
            <person name="Mendonca T."/>
            <person name="Guaman L."/>
            <person name="Cherix J."/>
            <person name="Lozano-Sakalauskas G."/>
            <person name="Fujita A."/>
            <person name="Filho E.R."/>
            <person name="Long P."/>
            <person name="Padilla G."/>
            <person name="Taciro M.K."/>
            <person name="Gomez J.G."/>
            <person name="Silva L.F."/>
            <person name="Torres M."/>
        </authorList>
    </citation>
    <scope>NUCLEOTIDE SEQUENCE</scope>
    <source>
        <strain evidence="2">LMG 19450</strain>
    </source>
</reference>
<dbReference type="Proteomes" id="UP000030460">
    <property type="component" value="Unassembled WGS sequence"/>
</dbReference>
<dbReference type="Gene3D" id="3.90.930.1">
    <property type="match status" value="1"/>
</dbReference>
<sequence length="260" mass="26914">MPSNISPAGNNYVEPTIREIPGSDGWYKEVTQPLDNNNTGQFFINPSNHILWSHVFSKNGGTAGGSEFDPNTGKLTSLMTNKPDGTTVANTYDKEGNLSKSVTTTPSADGLGVAEEDVYQPHGDSTYTSYHGSLPSQTVTIGANGRLKETQDFDARTGLPTKTMIDGENGNYTVNTFDAEGKQVSSQSYDYYDQPIKDGQAGAGTPAGGGTGQSDGAGQSGDAGGAGTSPANVEEAGGSNPGEKTEQIEEPSSAPSGDEG</sequence>
<feature type="region of interest" description="Disordered" evidence="1">
    <location>
        <begin position="192"/>
        <end position="260"/>
    </location>
</feature>
<evidence type="ECO:0000256" key="1">
    <source>
        <dbReference type="SAM" id="MobiDB-lite"/>
    </source>
</evidence>
<proteinExistence type="predicted"/>
<dbReference type="AlphaFoldDB" id="A0A8T6ZDK1"/>
<dbReference type="EMBL" id="JTDB02000005">
    <property type="protein sequence ID" value="NLP63287.1"/>
    <property type="molecule type" value="Genomic_DNA"/>
</dbReference>
<evidence type="ECO:0000313" key="3">
    <source>
        <dbReference type="Proteomes" id="UP000030460"/>
    </source>
</evidence>